<dbReference type="Proteomes" id="UP000527324">
    <property type="component" value="Unassembled WGS sequence"/>
</dbReference>
<name>A0A7W9F7B3_9CAUL</name>
<evidence type="ECO:0000313" key="2">
    <source>
        <dbReference type="EMBL" id="MBB5738897.1"/>
    </source>
</evidence>
<feature type="transmembrane region" description="Helical" evidence="1">
    <location>
        <begin position="113"/>
        <end position="131"/>
    </location>
</feature>
<feature type="transmembrane region" description="Helical" evidence="1">
    <location>
        <begin position="47"/>
        <end position="70"/>
    </location>
</feature>
<keyword evidence="3" id="KW-1185">Reference proteome</keyword>
<dbReference type="GeneID" id="88839657"/>
<dbReference type="EMBL" id="JACHOQ010000001">
    <property type="protein sequence ID" value="MBB5738897.1"/>
    <property type="molecule type" value="Genomic_DNA"/>
</dbReference>
<reference evidence="2 3" key="1">
    <citation type="submission" date="2020-08" db="EMBL/GenBank/DDBJ databases">
        <title>Genomic Encyclopedia of Type Strains, Phase IV (KMG-IV): sequencing the most valuable type-strain genomes for metagenomic binning, comparative biology and taxonomic classification.</title>
        <authorList>
            <person name="Goeker M."/>
        </authorList>
    </citation>
    <scope>NUCLEOTIDE SEQUENCE [LARGE SCALE GENOMIC DNA]</scope>
    <source>
        <strain evidence="2 3">DSM 4731</strain>
    </source>
</reference>
<evidence type="ECO:0000256" key="1">
    <source>
        <dbReference type="SAM" id="Phobius"/>
    </source>
</evidence>
<feature type="transmembrane region" description="Helical" evidence="1">
    <location>
        <begin position="15"/>
        <end position="35"/>
    </location>
</feature>
<protein>
    <submittedName>
        <fullName evidence="2">Uncharacterized protein</fullName>
    </submittedName>
</protein>
<keyword evidence="1" id="KW-1133">Transmembrane helix</keyword>
<keyword evidence="1" id="KW-0472">Membrane</keyword>
<feature type="transmembrane region" description="Helical" evidence="1">
    <location>
        <begin position="82"/>
        <end position="101"/>
    </location>
</feature>
<accession>A0A7W9F7B3</accession>
<sequence>MMSFGKSTTPAHRRYVIRIMAFTIPYVAICVSMMTTDAFDEVMGKPAAWALAAVVSAPVIGQIWAVLSLMRESDEFVRGVTAKQFIVSSGLAMAVATFWGFGESFAGAPHMQTWLIVPLFWGMYGLTAPFIRTSR</sequence>
<dbReference type="AlphaFoldDB" id="A0A7W9F7B3"/>
<evidence type="ECO:0000313" key="3">
    <source>
        <dbReference type="Proteomes" id="UP000527324"/>
    </source>
</evidence>
<keyword evidence="1" id="KW-0812">Transmembrane</keyword>
<comment type="caution">
    <text evidence="2">The sequence shown here is derived from an EMBL/GenBank/DDBJ whole genome shotgun (WGS) entry which is preliminary data.</text>
</comment>
<gene>
    <name evidence="2" type="ORF">GGQ93_000588</name>
</gene>
<proteinExistence type="predicted"/>
<organism evidence="2 3">
    <name type="scientific">Brevundimonas aurantiaca</name>
    <dbReference type="NCBI Taxonomy" id="74316"/>
    <lineage>
        <taxon>Bacteria</taxon>
        <taxon>Pseudomonadati</taxon>
        <taxon>Pseudomonadota</taxon>
        <taxon>Alphaproteobacteria</taxon>
        <taxon>Caulobacterales</taxon>
        <taxon>Caulobacteraceae</taxon>
        <taxon>Brevundimonas</taxon>
    </lineage>
</organism>
<dbReference type="RefSeq" id="WP_183215064.1">
    <property type="nucleotide sequence ID" value="NZ_CAJFZW010000032.1"/>
</dbReference>